<reference evidence="1" key="2">
    <citation type="submission" date="2023-04" db="EMBL/GenBank/DDBJ databases">
        <authorList>
            <person name="Bu L."/>
            <person name="Lu L."/>
            <person name="Laidemitt M.R."/>
            <person name="Zhang S.M."/>
            <person name="Mutuku M."/>
            <person name="Mkoji G."/>
            <person name="Steinauer M."/>
            <person name="Loker E.S."/>
        </authorList>
    </citation>
    <scope>NUCLEOTIDE SEQUENCE</scope>
    <source>
        <strain evidence="1">KasaAsao</strain>
        <tissue evidence="1">Whole Snail</tissue>
    </source>
</reference>
<gene>
    <name evidence="1" type="ORF">Bpfe_015948</name>
</gene>
<evidence type="ECO:0000313" key="2">
    <source>
        <dbReference type="Proteomes" id="UP001233172"/>
    </source>
</evidence>
<keyword evidence="2" id="KW-1185">Reference proteome</keyword>
<dbReference type="Proteomes" id="UP001233172">
    <property type="component" value="Unassembled WGS sequence"/>
</dbReference>
<accession>A0AAD8F8K6</accession>
<feature type="non-terminal residue" evidence="1">
    <location>
        <position position="1"/>
    </location>
</feature>
<comment type="caution">
    <text evidence="1">The sequence shown here is derived from an EMBL/GenBank/DDBJ whole genome shotgun (WGS) entry which is preliminary data.</text>
</comment>
<dbReference type="EMBL" id="JASAOG010000076">
    <property type="protein sequence ID" value="KAK0054603.1"/>
    <property type="molecule type" value="Genomic_DNA"/>
</dbReference>
<dbReference type="AlphaFoldDB" id="A0AAD8F8K6"/>
<protein>
    <submittedName>
        <fullName evidence="1">Uncharacterized protein</fullName>
    </submittedName>
</protein>
<name>A0AAD8F8K6_BIOPF</name>
<evidence type="ECO:0000313" key="1">
    <source>
        <dbReference type="EMBL" id="KAK0054603.1"/>
    </source>
</evidence>
<sequence length="49" mass="5266">HAARDSQNDDCVHGGQAMVGLSIKMTSGPGLNLRDLTRLIDCLSVWPTD</sequence>
<reference evidence="1" key="1">
    <citation type="journal article" date="2023" name="PLoS Negl. Trop. Dis.">
        <title>A genome sequence for Biomphalaria pfeifferi, the major vector snail for the human-infecting parasite Schistosoma mansoni.</title>
        <authorList>
            <person name="Bu L."/>
            <person name="Lu L."/>
            <person name="Laidemitt M.R."/>
            <person name="Zhang S.M."/>
            <person name="Mutuku M."/>
            <person name="Mkoji G."/>
            <person name="Steinauer M."/>
            <person name="Loker E.S."/>
        </authorList>
    </citation>
    <scope>NUCLEOTIDE SEQUENCE</scope>
    <source>
        <strain evidence="1">KasaAsao</strain>
    </source>
</reference>
<proteinExistence type="predicted"/>
<organism evidence="1 2">
    <name type="scientific">Biomphalaria pfeifferi</name>
    <name type="common">Bloodfluke planorb</name>
    <name type="synonym">Freshwater snail</name>
    <dbReference type="NCBI Taxonomy" id="112525"/>
    <lineage>
        <taxon>Eukaryota</taxon>
        <taxon>Metazoa</taxon>
        <taxon>Spiralia</taxon>
        <taxon>Lophotrochozoa</taxon>
        <taxon>Mollusca</taxon>
        <taxon>Gastropoda</taxon>
        <taxon>Heterobranchia</taxon>
        <taxon>Euthyneura</taxon>
        <taxon>Panpulmonata</taxon>
        <taxon>Hygrophila</taxon>
        <taxon>Lymnaeoidea</taxon>
        <taxon>Planorbidae</taxon>
        <taxon>Biomphalaria</taxon>
    </lineage>
</organism>